<evidence type="ECO:0000256" key="16">
    <source>
        <dbReference type="ARBA" id="ARBA00023242"/>
    </source>
</evidence>
<evidence type="ECO:0000256" key="26">
    <source>
        <dbReference type="ARBA" id="ARBA00047661"/>
    </source>
</evidence>
<dbReference type="InterPro" id="IPR015797">
    <property type="entry name" value="NUDIX_hydrolase-like_dom_sf"/>
</dbReference>
<dbReference type="PROSITE" id="PS51462">
    <property type="entry name" value="NUDIX"/>
    <property type="match status" value="1"/>
</dbReference>
<evidence type="ECO:0000256" key="7">
    <source>
        <dbReference type="ARBA" id="ARBA00011738"/>
    </source>
</evidence>
<evidence type="ECO:0000256" key="6">
    <source>
        <dbReference type="ARBA" id="ARBA00004642"/>
    </source>
</evidence>
<dbReference type="OMA" id="ENRTLEC"/>
<keyword evidence="32" id="KW-1185">Reference proteome</keyword>
<evidence type="ECO:0000256" key="10">
    <source>
        <dbReference type="ARBA" id="ARBA00022741"/>
    </source>
</evidence>
<evidence type="ECO:0000256" key="29">
    <source>
        <dbReference type="ARBA" id="ARBA00048945"/>
    </source>
</evidence>
<comment type="catalytic activity">
    <reaction evidence="27">
        <text>IDP + H2O = IMP + phosphate + H(+)</text>
        <dbReference type="Rhea" id="RHEA:35207"/>
        <dbReference type="ChEBI" id="CHEBI:15377"/>
        <dbReference type="ChEBI" id="CHEBI:15378"/>
        <dbReference type="ChEBI" id="CHEBI:43474"/>
        <dbReference type="ChEBI" id="CHEBI:58053"/>
        <dbReference type="ChEBI" id="CHEBI:58280"/>
        <dbReference type="EC" id="3.6.1.64"/>
    </reaction>
    <physiologicalReaction direction="left-to-right" evidence="27">
        <dbReference type="Rhea" id="RHEA:35208"/>
    </physiologicalReaction>
</comment>
<evidence type="ECO:0000256" key="23">
    <source>
        <dbReference type="ARBA" id="ARBA00041656"/>
    </source>
</evidence>
<evidence type="ECO:0000256" key="24">
    <source>
        <dbReference type="ARBA" id="ARBA00042015"/>
    </source>
</evidence>
<dbReference type="PANTHER" id="PTHR31699:SF4">
    <property type="entry name" value="NUDIX (NUCLEOSIDE DIPHOSPHATE LINKED MOIETY X)-TYPE MOTIF 16-LIKE 2"/>
    <property type="match status" value="1"/>
</dbReference>
<reference evidence="31" key="1">
    <citation type="submission" date="2025-08" db="UniProtKB">
        <authorList>
            <consortium name="Ensembl"/>
        </authorList>
    </citation>
    <scope>IDENTIFICATION</scope>
</reference>
<evidence type="ECO:0000256" key="22">
    <source>
        <dbReference type="ARBA" id="ARBA00041450"/>
    </source>
</evidence>
<evidence type="ECO:0000256" key="3">
    <source>
        <dbReference type="ARBA" id="ARBA00001946"/>
    </source>
</evidence>
<protein>
    <recommendedName>
        <fullName evidence="21">U8 snoRNA-decapping enzyme</fullName>
        <ecNumber evidence="18">3.6.1.62</ecNumber>
        <ecNumber evidence="20">3.6.1.64</ecNumber>
    </recommendedName>
    <alternativeName>
        <fullName evidence="24">IDP phosphatase</fullName>
    </alternativeName>
    <alternativeName>
        <fullName evidence="22">Inosine diphosphate phosphatase</fullName>
    </alternativeName>
    <alternativeName>
        <fullName evidence="23">Nucleoside diphosphate-linked moiety X motif 16</fullName>
    </alternativeName>
    <alternativeName>
        <fullName evidence="25">m7GpppN-mRNA hydrolase</fullName>
    </alternativeName>
</protein>
<comment type="subunit">
    <text evidence="7">Homodimer.</text>
</comment>
<comment type="catalytic activity">
    <reaction evidence="28">
        <text>a 5'-end CoA-ribonucleoside in mRNA + H2O = a 5'-end phospho-adenosine-phospho-ribonucleoside in mRNA + (R)-4'-phosphopantetheine + 2 H(+)</text>
        <dbReference type="Rhea" id="RHEA:67592"/>
        <dbReference type="Rhea" id="RHEA-COMP:15719"/>
        <dbReference type="Rhea" id="RHEA-COMP:17276"/>
        <dbReference type="ChEBI" id="CHEBI:15377"/>
        <dbReference type="ChEBI" id="CHEBI:15378"/>
        <dbReference type="ChEBI" id="CHEBI:61723"/>
        <dbReference type="ChEBI" id="CHEBI:144051"/>
        <dbReference type="ChEBI" id="CHEBI:172371"/>
    </reaction>
    <physiologicalReaction direction="left-to-right" evidence="28">
        <dbReference type="Rhea" id="RHEA:67593"/>
    </physiologicalReaction>
</comment>
<comment type="subcellular location">
    <subcellularLocation>
        <location evidence="4">Cytoplasm</location>
    </subcellularLocation>
    <subcellularLocation>
        <location evidence="5">Nucleus</location>
        <location evidence="5">Nucleolus</location>
    </subcellularLocation>
    <subcellularLocation>
        <location evidence="6">Nucleus</location>
        <location evidence="6">Nucleoplasm</location>
    </subcellularLocation>
</comment>
<name>A0A8C5K3Y5_JACJA</name>
<dbReference type="PANTHER" id="PTHR31699">
    <property type="entry name" value="NUDIX T16 FAMILY MEMBER"/>
    <property type="match status" value="1"/>
</dbReference>
<dbReference type="GO" id="GO:1990003">
    <property type="term" value="F:IDP phosphatase activity"/>
    <property type="evidence" value="ECO:0007669"/>
    <property type="project" value="UniProtKB-EC"/>
</dbReference>
<keyword evidence="13" id="KW-0694">RNA-binding</keyword>
<evidence type="ECO:0000256" key="12">
    <source>
        <dbReference type="ARBA" id="ARBA00022842"/>
    </source>
</evidence>
<evidence type="ECO:0000256" key="2">
    <source>
        <dbReference type="ARBA" id="ARBA00001941"/>
    </source>
</evidence>
<comment type="catalytic activity">
    <reaction evidence="29">
        <text>dIDP + H2O = dIMP + phosphate + H(+)</text>
        <dbReference type="Rhea" id="RHEA:35211"/>
        <dbReference type="ChEBI" id="CHEBI:15377"/>
        <dbReference type="ChEBI" id="CHEBI:15378"/>
        <dbReference type="ChEBI" id="CHEBI:43474"/>
        <dbReference type="ChEBI" id="CHEBI:61194"/>
        <dbReference type="ChEBI" id="CHEBI:62286"/>
        <dbReference type="EC" id="3.6.1.64"/>
    </reaction>
    <physiologicalReaction direction="left-to-right" evidence="29">
        <dbReference type="Rhea" id="RHEA:35212"/>
    </physiologicalReaction>
</comment>
<proteinExistence type="inferred from homology"/>
<evidence type="ECO:0000256" key="15">
    <source>
        <dbReference type="ARBA" id="ARBA00023211"/>
    </source>
</evidence>
<dbReference type="GO" id="GO:0046872">
    <property type="term" value="F:metal ion binding"/>
    <property type="evidence" value="ECO:0007669"/>
    <property type="project" value="UniProtKB-KW"/>
</dbReference>
<evidence type="ECO:0000256" key="14">
    <source>
        <dbReference type="ARBA" id="ARBA00023080"/>
    </source>
</evidence>
<evidence type="ECO:0000256" key="8">
    <source>
        <dbReference type="ARBA" id="ARBA00022490"/>
    </source>
</evidence>
<dbReference type="InterPro" id="IPR000086">
    <property type="entry name" value="NUDIX_hydrolase_dom"/>
</dbReference>
<evidence type="ECO:0000256" key="18">
    <source>
        <dbReference type="ARBA" id="ARBA00026102"/>
    </source>
</evidence>
<evidence type="ECO:0000256" key="13">
    <source>
        <dbReference type="ARBA" id="ARBA00022884"/>
    </source>
</evidence>
<organism evidence="31 32">
    <name type="scientific">Jaculus jaculus</name>
    <name type="common">Lesser Egyptian jerboa</name>
    <dbReference type="NCBI Taxonomy" id="51337"/>
    <lineage>
        <taxon>Eukaryota</taxon>
        <taxon>Metazoa</taxon>
        <taxon>Chordata</taxon>
        <taxon>Craniata</taxon>
        <taxon>Vertebrata</taxon>
        <taxon>Euteleostomi</taxon>
        <taxon>Mammalia</taxon>
        <taxon>Eutheria</taxon>
        <taxon>Euarchontoglires</taxon>
        <taxon>Glires</taxon>
        <taxon>Rodentia</taxon>
        <taxon>Myomorpha</taxon>
        <taxon>Dipodoidea</taxon>
        <taxon>Dipodidae</taxon>
        <taxon>Dipodinae</taxon>
        <taxon>Jaculus</taxon>
    </lineage>
</organism>
<dbReference type="InterPro" id="IPR054754">
    <property type="entry name" value="NudT16"/>
</dbReference>
<keyword evidence="14" id="KW-0546">Nucleotide metabolism</keyword>
<evidence type="ECO:0000313" key="31">
    <source>
        <dbReference type="Ensembl" id="ENSJJAP00000003733.1"/>
    </source>
</evidence>
<comment type="cofactor">
    <cofactor evidence="3">
        <name>Mg(2+)</name>
        <dbReference type="ChEBI" id="CHEBI:18420"/>
    </cofactor>
</comment>
<evidence type="ECO:0000259" key="30">
    <source>
        <dbReference type="PROSITE" id="PS51462"/>
    </source>
</evidence>
<evidence type="ECO:0000256" key="19">
    <source>
        <dbReference type="ARBA" id="ARBA00038173"/>
    </source>
</evidence>
<keyword evidence="10" id="KW-0547">Nucleotide-binding</keyword>
<dbReference type="EC" id="3.6.1.62" evidence="18"/>
<evidence type="ECO:0000256" key="27">
    <source>
        <dbReference type="ARBA" id="ARBA00047875"/>
    </source>
</evidence>
<dbReference type="GO" id="GO:0000166">
    <property type="term" value="F:nucleotide binding"/>
    <property type="evidence" value="ECO:0007669"/>
    <property type="project" value="UniProtKB-KW"/>
</dbReference>
<evidence type="ECO:0000256" key="17">
    <source>
        <dbReference type="ARBA" id="ARBA00024504"/>
    </source>
</evidence>
<keyword evidence="12" id="KW-0460">Magnesium</keyword>
<keyword evidence="16" id="KW-0539">Nucleus</keyword>
<keyword evidence="11" id="KW-0378">Hydrolase</keyword>
<keyword evidence="9" id="KW-0479">Metal-binding</keyword>
<dbReference type="FunFam" id="3.90.79.10:FF:000055">
    <property type="entry name" value="U8 snoRNA-decapping enzyme"/>
    <property type="match status" value="1"/>
</dbReference>
<dbReference type="GeneTree" id="ENSGT00390000016224"/>
<dbReference type="GO" id="GO:0009117">
    <property type="term" value="P:nucleotide metabolic process"/>
    <property type="evidence" value="ECO:0007669"/>
    <property type="project" value="UniProtKB-KW"/>
</dbReference>
<comment type="cofactor">
    <cofactor evidence="2">
        <name>Co(2+)</name>
        <dbReference type="ChEBI" id="CHEBI:48828"/>
    </cofactor>
</comment>
<feature type="domain" description="Nudix hydrolase" evidence="30">
    <location>
        <begin position="18"/>
        <end position="173"/>
    </location>
</feature>
<dbReference type="Ensembl" id="ENSJJAT00000008480.1">
    <property type="protein sequence ID" value="ENSJJAP00000003733.1"/>
    <property type="gene ID" value="ENSJJAG00000007494.1"/>
</dbReference>
<dbReference type="GO" id="GO:0005654">
    <property type="term" value="C:nucleoplasm"/>
    <property type="evidence" value="ECO:0007669"/>
    <property type="project" value="UniProtKB-SubCell"/>
</dbReference>
<evidence type="ECO:0000313" key="32">
    <source>
        <dbReference type="Proteomes" id="UP000694385"/>
    </source>
</evidence>
<comment type="cofactor">
    <cofactor evidence="1">
        <name>Mn(2+)</name>
        <dbReference type="ChEBI" id="CHEBI:29035"/>
    </cofactor>
</comment>
<reference evidence="31" key="2">
    <citation type="submission" date="2025-09" db="UniProtKB">
        <authorList>
            <consortium name="Ensembl"/>
        </authorList>
    </citation>
    <scope>IDENTIFICATION</scope>
</reference>
<keyword evidence="15" id="KW-0464">Manganese</keyword>
<dbReference type="EC" id="3.6.1.64" evidence="20"/>
<evidence type="ECO:0000256" key="25">
    <source>
        <dbReference type="ARBA" id="ARBA00043162"/>
    </source>
</evidence>
<comment type="catalytic activity">
    <reaction evidence="26">
        <text>a 5'-end (N(7)-methyl 5'-triphosphoguanosine)-ribonucleoside in mRNA + H2O = N(7)-methyl-GDP + a 5'-end phospho-ribonucleoside in mRNA + 2 H(+)</text>
        <dbReference type="Rhea" id="RHEA:67484"/>
        <dbReference type="Rhea" id="RHEA-COMP:15692"/>
        <dbReference type="Rhea" id="RHEA-COMP:17167"/>
        <dbReference type="ChEBI" id="CHEBI:15377"/>
        <dbReference type="ChEBI" id="CHEBI:15378"/>
        <dbReference type="ChEBI" id="CHEBI:63714"/>
        <dbReference type="ChEBI" id="CHEBI:138282"/>
        <dbReference type="ChEBI" id="CHEBI:156461"/>
        <dbReference type="EC" id="3.6.1.62"/>
    </reaction>
    <physiologicalReaction direction="left-to-right" evidence="26">
        <dbReference type="Rhea" id="RHEA:67485"/>
    </physiologicalReaction>
</comment>
<dbReference type="SUPFAM" id="SSF55811">
    <property type="entry name" value="Nudix"/>
    <property type="match status" value="1"/>
</dbReference>
<dbReference type="GO" id="GO:0005730">
    <property type="term" value="C:nucleolus"/>
    <property type="evidence" value="ECO:0007669"/>
    <property type="project" value="UniProtKB-SubCell"/>
</dbReference>
<evidence type="ECO:0000256" key="9">
    <source>
        <dbReference type="ARBA" id="ARBA00022723"/>
    </source>
</evidence>
<comment type="catalytic activity">
    <reaction evidence="17">
        <text>a 5'-end FAD-phospho-ribonucleoside in mRNA + H2O = a 5'-end phospho-adenosine-phospho-ribonucleoside in mRNA + FMN + 2 H(+)</text>
        <dbReference type="Rhea" id="RHEA:67588"/>
        <dbReference type="Rhea" id="RHEA-COMP:15719"/>
        <dbReference type="Rhea" id="RHEA-COMP:17275"/>
        <dbReference type="ChEBI" id="CHEBI:15377"/>
        <dbReference type="ChEBI" id="CHEBI:15378"/>
        <dbReference type="ChEBI" id="CHEBI:58210"/>
        <dbReference type="ChEBI" id="CHEBI:144051"/>
        <dbReference type="ChEBI" id="CHEBI:172372"/>
    </reaction>
    <physiologicalReaction direction="left-to-right" evidence="17">
        <dbReference type="Rhea" id="RHEA:67589"/>
    </physiologicalReaction>
</comment>
<dbReference type="GO" id="GO:0005737">
    <property type="term" value="C:cytoplasm"/>
    <property type="evidence" value="ECO:0007669"/>
    <property type="project" value="UniProtKB-SubCell"/>
</dbReference>
<dbReference type="Gene3D" id="3.90.79.10">
    <property type="entry name" value="Nucleoside Triphosphate Pyrophosphohydrolase"/>
    <property type="match status" value="1"/>
</dbReference>
<evidence type="ECO:0000256" key="4">
    <source>
        <dbReference type="ARBA" id="ARBA00004496"/>
    </source>
</evidence>
<dbReference type="Pfam" id="PF22327">
    <property type="entry name" value="Nudt16-like"/>
    <property type="match status" value="1"/>
</dbReference>
<dbReference type="GO" id="GO:1990174">
    <property type="term" value="F:phosphodiesterase decapping endonuclease activity"/>
    <property type="evidence" value="ECO:0007669"/>
    <property type="project" value="TreeGrafter"/>
</dbReference>
<evidence type="ECO:0000256" key="5">
    <source>
        <dbReference type="ARBA" id="ARBA00004604"/>
    </source>
</evidence>
<comment type="similarity">
    <text evidence="19">Belongs to the Nudix hydrolase family. NUDT16 subfamily.</text>
</comment>
<accession>A0A8C5K3Y5</accession>
<dbReference type="GO" id="GO:0016077">
    <property type="term" value="P:sno(s)RNA catabolic process"/>
    <property type="evidence" value="ECO:0007669"/>
    <property type="project" value="TreeGrafter"/>
</dbReference>
<sequence>MATSSSLKLVETRALGSDWRHLCTVLLYAPNPGMLYGRIPLRYTVLMVMRFDGRLGFPGGFVNTHHHSLEDGLNRELSKKLGKAVSTFRVERADYRSSQTDVKTNVVGHFYTKKLTLAQLHAVETGASEARAHGLEVLGLVRVPLYTLQDGVGGLPTFLENSFIGTAREQLLDALQDLELVEPDYISGLKAAIAHRPPSVDPPGT</sequence>
<dbReference type="GO" id="GO:0006402">
    <property type="term" value="P:mRNA catabolic process"/>
    <property type="evidence" value="ECO:0007669"/>
    <property type="project" value="TreeGrafter"/>
</dbReference>
<dbReference type="Proteomes" id="UP000694385">
    <property type="component" value="Unassembled WGS sequence"/>
</dbReference>
<evidence type="ECO:0000256" key="21">
    <source>
        <dbReference type="ARBA" id="ARBA00039871"/>
    </source>
</evidence>
<gene>
    <name evidence="31" type="primary">LOC101606300</name>
</gene>
<evidence type="ECO:0000256" key="28">
    <source>
        <dbReference type="ARBA" id="ARBA00048667"/>
    </source>
</evidence>
<dbReference type="AlphaFoldDB" id="A0A8C5K3Y5"/>
<dbReference type="GO" id="GO:0140933">
    <property type="term" value="F:5'-(N(7)-methylguanosine 5'-triphospho)-[mRNA] hydrolase activity"/>
    <property type="evidence" value="ECO:0007669"/>
    <property type="project" value="UniProtKB-EC"/>
</dbReference>
<evidence type="ECO:0000256" key="20">
    <source>
        <dbReference type="ARBA" id="ARBA00038899"/>
    </source>
</evidence>
<evidence type="ECO:0000256" key="11">
    <source>
        <dbReference type="ARBA" id="ARBA00022801"/>
    </source>
</evidence>
<dbReference type="GO" id="GO:0030515">
    <property type="term" value="F:snoRNA binding"/>
    <property type="evidence" value="ECO:0007669"/>
    <property type="project" value="TreeGrafter"/>
</dbReference>
<evidence type="ECO:0000256" key="1">
    <source>
        <dbReference type="ARBA" id="ARBA00001936"/>
    </source>
</evidence>
<keyword evidence="8" id="KW-0963">Cytoplasm</keyword>